<dbReference type="InterPro" id="IPR012337">
    <property type="entry name" value="RNaseH-like_sf"/>
</dbReference>
<reference evidence="2 3" key="1">
    <citation type="journal article" date="2019" name="Sci. Rep.">
        <title>Orb-weaving spider Araneus ventricosus genome elucidates the spidroin gene catalogue.</title>
        <authorList>
            <person name="Kono N."/>
            <person name="Nakamura H."/>
            <person name="Ohtoshi R."/>
            <person name="Moran D.A.P."/>
            <person name="Shinohara A."/>
            <person name="Yoshida Y."/>
            <person name="Fujiwara M."/>
            <person name="Mori M."/>
            <person name="Tomita M."/>
            <person name="Arakawa K."/>
        </authorList>
    </citation>
    <scope>NUCLEOTIDE SEQUENCE [LARGE SCALE GENOMIC DNA]</scope>
</reference>
<dbReference type="Proteomes" id="UP000499080">
    <property type="component" value="Unassembled WGS sequence"/>
</dbReference>
<evidence type="ECO:0000313" key="3">
    <source>
        <dbReference type="Proteomes" id="UP000499080"/>
    </source>
</evidence>
<gene>
    <name evidence="2" type="ORF">AVEN_256840_1</name>
</gene>
<dbReference type="SUPFAM" id="SSF53098">
    <property type="entry name" value="Ribonuclease H-like"/>
    <property type="match status" value="1"/>
</dbReference>
<evidence type="ECO:0000259" key="1">
    <source>
        <dbReference type="PROSITE" id="PS50994"/>
    </source>
</evidence>
<protein>
    <recommendedName>
        <fullName evidence="1">Integrase catalytic domain-containing protein</fullName>
    </recommendedName>
</protein>
<comment type="caution">
    <text evidence="2">The sequence shown here is derived from an EMBL/GenBank/DDBJ whole genome shotgun (WGS) entry which is preliminary data.</text>
</comment>
<dbReference type="OrthoDB" id="5986643at2759"/>
<dbReference type="PROSITE" id="PS50994">
    <property type="entry name" value="INTEGRASE"/>
    <property type="match status" value="1"/>
</dbReference>
<dbReference type="InterPro" id="IPR001584">
    <property type="entry name" value="Integrase_cat-core"/>
</dbReference>
<accession>A0A4Y2UDF6</accession>
<dbReference type="InterPro" id="IPR036397">
    <property type="entry name" value="RNaseH_sf"/>
</dbReference>
<keyword evidence="3" id="KW-1185">Reference proteome</keyword>
<dbReference type="Gene3D" id="3.30.420.10">
    <property type="entry name" value="Ribonuclease H-like superfamily/Ribonuclease H"/>
    <property type="match status" value="1"/>
</dbReference>
<name>A0A4Y2UDF6_ARAVE</name>
<feature type="domain" description="Integrase catalytic" evidence="1">
    <location>
        <begin position="124"/>
        <end position="296"/>
    </location>
</feature>
<dbReference type="PANTHER" id="PTHR47331">
    <property type="entry name" value="PHD-TYPE DOMAIN-CONTAINING PROTEIN"/>
    <property type="match status" value="1"/>
</dbReference>
<dbReference type="GO" id="GO:0015074">
    <property type="term" value="P:DNA integration"/>
    <property type="evidence" value="ECO:0007669"/>
    <property type="project" value="InterPro"/>
</dbReference>
<evidence type="ECO:0000313" key="2">
    <source>
        <dbReference type="EMBL" id="GBO10858.1"/>
    </source>
</evidence>
<organism evidence="2 3">
    <name type="scientific">Araneus ventricosus</name>
    <name type="common">Orbweaver spider</name>
    <name type="synonym">Epeira ventricosa</name>
    <dbReference type="NCBI Taxonomy" id="182803"/>
    <lineage>
        <taxon>Eukaryota</taxon>
        <taxon>Metazoa</taxon>
        <taxon>Ecdysozoa</taxon>
        <taxon>Arthropoda</taxon>
        <taxon>Chelicerata</taxon>
        <taxon>Arachnida</taxon>
        <taxon>Araneae</taxon>
        <taxon>Araneomorphae</taxon>
        <taxon>Entelegynae</taxon>
        <taxon>Araneoidea</taxon>
        <taxon>Araneidae</taxon>
        <taxon>Araneus</taxon>
    </lineage>
</organism>
<dbReference type="GO" id="GO:0003676">
    <property type="term" value="F:nucleic acid binding"/>
    <property type="evidence" value="ECO:0007669"/>
    <property type="project" value="InterPro"/>
</dbReference>
<dbReference type="AlphaFoldDB" id="A0A4Y2UDF6"/>
<sequence>MLLKNKPLPNNSKLLALNIFLDKSGIIRVGRRLSKYSTLNINQKHPMLLPKDHHLTRSIIKEYHVRYLHAGPQLLLSLLRQKFWFLHGLSIVRQEFHKSLICRRANSQSCQQLMSESLSSVRITPDRPSERIGVDFWGPILTKPNVIRSKVKFKSYVALFICMWSKAVLIELVPDLPTAAFLAALRRFLSRRGLPSDSYSDNGTNFKGAANHLRQLFNIAKGSEIQQFCTSNYFQWHFIPPYSINHGGLWEASIKLAKHYLIRVYNLKFRGNDHSSLPNRSLHKFKTSDSFVKRSF</sequence>
<proteinExistence type="predicted"/>
<dbReference type="EMBL" id="BGPR01035845">
    <property type="protein sequence ID" value="GBO10858.1"/>
    <property type="molecule type" value="Genomic_DNA"/>
</dbReference>